<proteinExistence type="predicted"/>
<organism evidence="1 2">
    <name type="scientific">Candidatus Nitrosocosmicus franklandianus</name>
    <dbReference type="NCBI Taxonomy" id="1798806"/>
    <lineage>
        <taxon>Archaea</taxon>
        <taxon>Nitrososphaerota</taxon>
        <taxon>Nitrososphaeria</taxon>
        <taxon>Nitrososphaerales</taxon>
        <taxon>Nitrososphaeraceae</taxon>
        <taxon>Candidatus Nitrosocosmicus</taxon>
    </lineage>
</organism>
<evidence type="ECO:0000313" key="1">
    <source>
        <dbReference type="EMBL" id="VFJ14850.1"/>
    </source>
</evidence>
<name>A0A484ICM3_9ARCH</name>
<dbReference type="KEGG" id="nfn:NFRAN_2528"/>
<accession>A0A484ICM3</accession>
<keyword evidence="2" id="KW-1185">Reference proteome</keyword>
<protein>
    <submittedName>
        <fullName evidence="1">Uncharacterized protein</fullName>
    </submittedName>
</protein>
<reference evidence="1 2" key="1">
    <citation type="submission" date="2019-02" db="EMBL/GenBank/DDBJ databases">
        <authorList>
            <person name="Lehtovirta-Morley E L."/>
        </authorList>
    </citation>
    <scope>NUCLEOTIDE SEQUENCE [LARGE SCALE GENOMIC DNA]</scope>
    <source>
        <strain evidence="1">NFRAN1</strain>
    </source>
</reference>
<dbReference type="Proteomes" id="UP000294299">
    <property type="component" value="Chromosome NFRAN"/>
</dbReference>
<gene>
    <name evidence="1" type="ORF">NFRAN_2528</name>
</gene>
<evidence type="ECO:0000313" key="2">
    <source>
        <dbReference type="Proteomes" id="UP000294299"/>
    </source>
</evidence>
<sequence length="43" mass="5081">MLYNFVIKWQLMYNLNAIQNNTKTNYIQIRAKIKPVPLGVRTA</sequence>
<dbReference type="AlphaFoldDB" id="A0A484ICM3"/>
<dbReference type="EMBL" id="LR216287">
    <property type="protein sequence ID" value="VFJ14850.1"/>
    <property type="molecule type" value="Genomic_DNA"/>
</dbReference>